<dbReference type="EMBL" id="MNBE01000030">
    <property type="protein sequence ID" value="OKP15015.1"/>
    <property type="molecule type" value="Genomic_DNA"/>
</dbReference>
<reference evidence="2 3" key="1">
    <citation type="submission" date="2016-10" db="EMBL/GenBank/DDBJ databases">
        <title>Genome sequence of the ascomycete fungus Penicillium subrubescens.</title>
        <authorList>
            <person name="De Vries R.P."/>
            <person name="Peng M."/>
            <person name="Dilokpimol A."/>
            <person name="Hilden K."/>
            <person name="Makela M.R."/>
            <person name="Grigoriev I."/>
            <person name="Riley R."/>
            <person name="Granchi Z."/>
        </authorList>
    </citation>
    <scope>NUCLEOTIDE SEQUENCE [LARGE SCALE GENOMIC DNA]</scope>
    <source>
        <strain evidence="2 3">CBS 132785</strain>
    </source>
</reference>
<name>A0A1Q5URA9_9EURO</name>
<comment type="caution">
    <text evidence="2">The sequence shown here is derived from an EMBL/GenBank/DDBJ whole genome shotgun (WGS) entry which is preliminary data.</text>
</comment>
<accession>A0A1Q5URA9</accession>
<evidence type="ECO:0000313" key="3">
    <source>
        <dbReference type="Proteomes" id="UP000186955"/>
    </source>
</evidence>
<proteinExistence type="predicted"/>
<organism evidence="2 3">
    <name type="scientific">Penicillium subrubescens</name>
    <dbReference type="NCBI Taxonomy" id="1316194"/>
    <lineage>
        <taxon>Eukaryota</taxon>
        <taxon>Fungi</taxon>
        <taxon>Dikarya</taxon>
        <taxon>Ascomycota</taxon>
        <taxon>Pezizomycotina</taxon>
        <taxon>Eurotiomycetes</taxon>
        <taxon>Eurotiomycetidae</taxon>
        <taxon>Eurotiales</taxon>
        <taxon>Aspergillaceae</taxon>
        <taxon>Penicillium</taxon>
    </lineage>
</organism>
<evidence type="ECO:0000313" key="2">
    <source>
        <dbReference type="EMBL" id="OKP15015.1"/>
    </source>
</evidence>
<protein>
    <submittedName>
        <fullName evidence="2">Uncharacterized protein</fullName>
    </submittedName>
</protein>
<dbReference type="AlphaFoldDB" id="A0A1Q5URA9"/>
<feature type="region of interest" description="Disordered" evidence="1">
    <location>
        <begin position="1"/>
        <end position="26"/>
    </location>
</feature>
<sequence length="62" mass="6587">MAKPIPEVPPVTMQVRPDSRPAGRNVATGLAVSDGVEDEKHTFPLALAKAGDVLLMSYVGRE</sequence>
<keyword evidence="3" id="KW-1185">Reference proteome</keyword>
<dbReference type="Proteomes" id="UP000186955">
    <property type="component" value="Unassembled WGS sequence"/>
</dbReference>
<evidence type="ECO:0000256" key="1">
    <source>
        <dbReference type="SAM" id="MobiDB-lite"/>
    </source>
</evidence>
<gene>
    <name evidence="2" type="ORF">PENSUB_3410</name>
</gene>